<accession>A0ABW7K8X4</accession>
<dbReference type="Pfam" id="PF00561">
    <property type="entry name" value="Abhydrolase_1"/>
    <property type="match status" value="1"/>
</dbReference>
<sequence length="354" mass="38780">MTNMRPLRPVSQVEPRLTFRTVHGYRRAIRVAGQGPPIVLIHGIGDNSETWLDVIPHLAANYTVIAPDLLGHGRSDKPRADYSISAYANGLRDLLTVLEVERATIIGHSLGGGVAMQFAYQYPHMVDRLVIVSSAGIHREVHPVLRAASVPGLSAALQVLQVPGARRALDVVGRALAGIYDATGHTGASVGHDAVDIMRVLADQSDRMGHRAFVRTLRAGADWRGQAITILDRCYLNEQIPVQIIWGERDAVLPVAHAHLAYAAMPGSRLEIFADSAHFPFRDELLRFIGVVQRFLDSTDEALYDHERWRTALTIGMSASNELARRTMHPTALAAPPLEEKMRDVASASERSAT</sequence>
<dbReference type="EMBL" id="JBIMSO010000002">
    <property type="protein sequence ID" value="MFH5206750.1"/>
    <property type="molecule type" value="Genomic_DNA"/>
</dbReference>
<dbReference type="SUPFAM" id="SSF53474">
    <property type="entry name" value="alpha/beta-Hydrolases"/>
    <property type="match status" value="1"/>
</dbReference>
<gene>
    <name evidence="6" type="ORF">ACHIPV_06060</name>
    <name evidence="4" type="ORF">ACHIPZ_00680</name>
    <name evidence="5" type="ORF">ACHIRB_14725</name>
</gene>
<dbReference type="Proteomes" id="UP001609175">
    <property type="component" value="Unassembled WGS sequence"/>
</dbReference>
<evidence type="ECO:0000313" key="5">
    <source>
        <dbReference type="EMBL" id="MFH5229815.1"/>
    </source>
</evidence>
<evidence type="ECO:0000256" key="1">
    <source>
        <dbReference type="ARBA" id="ARBA00022801"/>
    </source>
</evidence>
<dbReference type="PANTHER" id="PTHR43798">
    <property type="entry name" value="MONOACYLGLYCEROL LIPASE"/>
    <property type="match status" value="1"/>
</dbReference>
<keyword evidence="9" id="KW-1185">Reference proteome</keyword>
<evidence type="ECO:0000313" key="4">
    <source>
        <dbReference type="EMBL" id="MFH5206750.1"/>
    </source>
</evidence>
<evidence type="ECO:0000313" key="8">
    <source>
        <dbReference type="Proteomes" id="UP001609176"/>
    </source>
</evidence>
<comment type="caution">
    <text evidence="5">The sequence shown here is derived from an EMBL/GenBank/DDBJ whole genome shotgun (WGS) entry which is preliminary data.</text>
</comment>
<evidence type="ECO:0000313" key="9">
    <source>
        <dbReference type="Proteomes" id="UP001609219"/>
    </source>
</evidence>
<protein>
    <submittedName>
        <fullName evidence="5">Alpha/beta fold hydrolase</fullName>
    </submittedName>
</protein>
<dbReference type="RefSeq" id="WP_395112131.1">
    <property type="nucleotide sequence ID" value="NZ_JBIMSN010000060.1"/>
</dbReference>
<evidence type="ECO:0000259" key="3">
    <source>
        <dbReference type="Pfam" id="PF00561"/>
    </source>
</evidence>
<dbReference type="Proteomes" id="UP001609176">
    <property type="component" value="Unassembled WGS sequence"/>
</dbReference>
<dbReference type="InterPro" id="IPR050266">
    <property type="entry name" value="AB_hydrolase_sf"/>
</dbReference>
<dbReference type="PRINTS" id="PR00111">
    <property type="entry name" value="ABHYDROLASE"/>
</dbReference>
<reference evidence="7 8" key="1">
    <citation type="submission" date="2024-10" db="EMBL/GenBank/DDBJ databases">
        <authorList>
            <person name="Riesco R."/>
        </authorList>
    </citation>
    <scope>NUCLEOTIDE SEQUENCE [LARGE SCALE GENOMIC DNA]</scope>
    <source>
        <strain evidence="6 8">NCIMB 15448</strain>
        <strain evidence="4 7">NCIMB 15449</strain>
        <strain evidence="5 9">NCIMB 15450</strain>
    </source>
</reference>
<evidence type="ECO:0000313" key="6">
    <source>
        <dbReference type="EMBL" id="MFH5241451.1"/>
    </source>
</evidence>
<dbReference type="InterPro" id="IPR029058">
    <property type="entry name" value="AB_hydrolase_fold"/>
</dbReference>
<name>A0ABW7K8X4_9NOCA</name>
<dbReference type="Gene3D" id="3.40.50.1820">
    <property type="entry name" value="alpha/beta hydrolase"/>
    <property type="match status" value="1"/>
</dbReference>
<dbReference type="PANTHER" id="PTHR43798:SF31">
    <property type="entry name" value="AB HYDROLASE SUPERFAMILY PROTEIN YCLE"/>
    <property type="match status" value="1"/>
</dbReference>
<dbReference type="Proteomes" id="UP001609219">
    <property type="component" value="Unassembled WGS sequence"/>
</dbReference>
<dbReference type="EMBL" id="JBIMSP010000006">
    <property type="protein sequence ID" value="MFH5241451.1"/>
    <property type="molecule type" value="Genomic_DNA"/>
</dbReference>
<dbReference type="EMBL" id="JBIMSN010000060">
    <property type="protein sequence ID" value="MFH5229815.1"/>
    <property type="molecule type" value="Genomic_DNA"/>
</dbReference>
<dbReference type="GO" id="GO:0016787">
    <property type="term" value="F:hydrolase activity"/>
    <property type="evidence" value="ECO:0007669"/>
    <property type="project" value="UniProtKB-KW"/>
</dbReference>
<feature type="domain" description="AB hydrolase-1" evidence="3">
    <location>
        <begin position="36"/>
        <end position="282"/>
    </location>
</feature>
<keyword evidence="1 5" id="KW-0378">Hydrolase</keyword>
<feature type="region of interest" description="Disordered" evidence="2">
    <location>
        <begin position="330"/>
        <end position="354"/>
    </location>
</feature>
<evidence type="ECO:0000256" key="2">
    <source>
        <dbReference type="SAM" id="MobiDB-lite"/>
    </source>
</evidence>
<organism evidence="5 9">
    <name type="scientific">Antrihabitans spumae</name>
    <dbReference type="NCBI Taxonomy" id="3373370"/>
    <lineage>
        <taxon>Bacteria</taxon>
        <taxon>Bacillati</taxon>
        <taxon>Actinomycetota</taxon>
        <taxon>Actinomycetes</taxon>
        <taxon>Mycobacteriales</taxon>
        <taxon>Nocardiaceae</taxon>
        <taxon>Antrihabitans</taxon>
    </lineage>
</organism>
<dbReference type="InterPro" id="IPR000073">
    <property type="entry name" value="AB_hydrolase_1"/>
</dbReference>
<evidence type="ECO:0000313" key="7">
    <source>
        <dbReference type="Proteomes" id="UP001609175"/>
    </source>
</evidence>
<proteinExistence type="predicted"/>